<sequence>MRKILLIAVFAIFATNAFAYKTFCKFQYYGGVLFIKSKTYFDFGSGYKAKLCDENKNVILFKSDIDVINYMSKLGWNLEQNSIFELDEKGGKCEFIMSKEVKTDDEIYQGLNVEFDN</sequence>
<accession>A0A1M5F9G1</accession>
<dbReference type="Proteomes" id="UP000184509">
    <property type="component" value="Unassembled WGS sequence"/>
</dbReference>
<name>A0A1M5F9G1_9BACE</name>
<evidence type="ECO:0000256" key="1">
    <source>
        <dbReference type="SAM" id="SignalP"/>
    </source>
</evidence>
<dbReference type="OrthoDB" id="5873496at2"/>
<dbReference type="EMBL" id="FQTV01000016">
    <property type="protein sequence ID" value="SHF88157.1"/>
    <property type="molecule type" value="Genomic_DNA"/>
</dbReference>
<proteinExistence type="predicted"/>
<keyword evidence="1" id="KW-0732">Signal</keyword>
<evidence type="ECO:0000313" key="2">
    <source>
        <dbReference type="EMBL" id="SHF88157.1"/>
    </source>
</evidence>
<protein>
    <recommendedName>
        <fullName evidence="4">Beta/Gamma crystallin</fullName>
    </recommendedName>
</protein>
<organism evidence="2 3">
    <name type="scientific">Bacteroides luti</name>
    <dbReference type="NCBI Taxonomy" id="1297750"/>
    <lineage>
        <taxon>Bacteria</taxon>
        <taxon>Pseudomonadati</taxon>
        <taxon>Bacteroidota</taxon>
        <taxon>Bacteroidia</taxon>
        <taxon>Bacteroidales</taxon>
        <taxon>Bacteroidaceae</taxon>
        <taxon>Bacteroides</taxon>
    </lineage>
</organism>
<feature type="chain" id="PRO_5012815915" description="Beta/Gamma crystallin" evidence="1">
    <location>
        <begin position="20"/>
        <end position="117"/>
    </location>
</feature>
<reference evidence="2 3" key="1">
    <citation type="submission" date="2016-11" db="EMBL/GenBank/DDBJ databases">
        <authorList>
            <person name="Jaros S."/>
            <person name="Januszkiewicz K."/>
            <person name="Wedrychowicz H."/>
        </authorList>
    </citation>
    <scope>NUCLEOTIDE SEQUENCE [LARGE SCALE GENOMIC DNA]</scope>
    <source>
        <strain evidence="2 3">DSM 26991</strain>
    </source>
</reference>
<keyword evidence="3" id="KW-1185">Reference proteome</keyword>
<evidence type="ECO:0000313" key="3">
    <source>
        <dbReference type="Proteomes" id="UP000184509"/>
    </source>
</evidence>
<gene>
    <name evidence="2" type="ORF">SAMN05444405_11616</name>
</gene>
<dbReference type="AlphaFoldDB" id="A0A1M5F9G1"/>
<feature type="signal peptide" evidence="1">
    <location>
        <begin position="1"/>
        <end position="19"/>
    </location>
</feature>
<dbReference type="RefSeq" id="WP_073403247.1">
    <property type="nucleotide sequence ID" value="NZ_FQTV01000016.1"/>
</dbReference>
<evidence type="ECO:0008006" key="4">
    <source>
        <dbReference type="Google" id="ProtNLM"/>
    </source>
</evidence>